<protein>
    <recommendedName>
        <fullName evidence="4">non-reducing end alpha-L-arabinofuranosidase</fullName>
        <ecNumber evidence="4">3.2.1.55</ecNumber>
    </recommendedName>
</protein>
<comment type="pathway">
    <text evidence="2">Glycan metabolism; L-arabinan degradation.</text>
</comment>
<dbReference type="Pfam" id="PF06964">
    <property type="entry name" value="Alpha-L-AF_C"/>
    <property type="match status" value="1"/>
</dbReference>
<dbReference type="GO" id="GO:0046373">
    <property type="term" value="P:L-arabinose metabolic process"/>
    <property type="evidence" value="ECO:0007669"/>
    <property type="project" value="InterPro"/>
</dbReference>
<proteinExistence type="inferred from homology"/>
<evidence type="ECO:0000256" key="1">
    <source>
        <dbReference type="ARBA" id="ARBA00001462"/>
    </source>
</evidence>
<evidence type="ECO:0000313" key="10">
    <source>
        <dbReference type="EMBL" id="KAK2075182.1"/>
    </source>
</evidence>
<evidence type="ECO:0000256" key="4">
    <source>
        <dbReference type="ARBA" id="ARBA00012670"/>
    </source>
</evidence>
<dbReference type="PANTHER" id="PTHR31776">
    <property type="entry name" value="ALPHA-L-ARABINOFURANOSIDASE 1"/>
    <property type="match status" value="1"/>
</dbReference>
<dbReference type="Proteomes" id="UP001217918">
    <property type="component" value="Unassembled WGS sequence"/>
</dbReference>
<dbReference type="InterPro" id="IPR017853">
    <property type="entry name" value="GH"/>
</dbReference>
<dbReference type="InterPro" id="IPR051563">
    <property type="entry name" value="Glycosyl_Hydrolase_51"/>
</dbReference>
<dbReference type="EMBL" id="JAQQPM010000009">
    <property type="protein sequence ID" value="KAK2075182.1"/>
    <property type="molecule type" value="Genomic_DNA"/>
</dbReference>
<dbReference type="Gene3D" id="3.20.20.80">
    <property type="entry name" value="Glycosidases"/>
    <property type="match status" value="1"/>
</dbReference>
<dbReference type="AlphaFoldDB" id="A0AAD9MG59"/>
<keyword evidence="5 8" id="KW-0732">Signal</keyword>
<gene>
    <name evidence="10" type="ORF">P8C59_009329</name>
</gene>
<dbReference type="SUPFAM" id="SSF51445">
    <property type="entry name" value="(Trans)glycosidases"/>
    <property type="match status" value="1"/>
</dbReference>
<dbReference type="GO" id="GO:0046556">
    <property type="term" value="F:alpha-L-arabinofuranosidase activity"/>
    <property type="evidence" value="ECO:0007669"/>
    <property type="project" value="UniProtKB-EC"/>
</dbReference>
<evidence type="ECO:0000259" key="9">
    <source>
        <dbReference type="SMART" id="SM00813"/>
    </source>
</evidence>
<feature type="chain" id="PRO_5042274677" description="non-reducing end alpha-L-arabinofuranosidase" evidence="8">
    <location>
        <begin position="19"/>
        <end position="620"/>
    </location>
</feature>
<dbReference type="InterPro" id="IPR055235">
    <property type="entry name" value="ASD1_cat"/>
</dbReference>
<organism evidence="10 11">
    <name type="scientific">Phyllachora maydis</name>
    <dbReference type="NCBI Taxonomy" id="1825666"/>
    <lineage>
        <taxon>Eukaryota</taxon>
        <taxon>Fungi</taxon>
        <taxon>Dikarya</taxon>
        <taxon>Ascomycota</taxon>
        <taxon>Pezizomycotina</taxon>
        <taxon>Sordariomycetes</taxon>
        <taxon>Sordariomycetidae</taxon>
        <taxon>Phyllachorales</taxon>
        <taxon>Phyllachoraceae</taxon>
        <taxon>Phyllachora</taxon>
    </lineage>
</organism>
<dbReference type="EC" id="3.2.1.55" evidence="4"/>
<accession>A0AAD9MG59</accession>
<dbReference type="InterPro" id="IPR010720">
    <property type="entry name" value="Alpha-L-AF_C"/>
</dbReference>
<sequence length="620" mass="67434">MVCSSLGALALLLGLCSAVSISVASSGGNATSPFAYGLMFEDISHSGDGGLYAELIRNRAFQGGTLEAWSVLDNVTSGIALDTSQPLSHALQYSIQLTTTSSTGVSGISNPGWWGMAVQAGAVYNGSFYSRGHFVGTFTVSLVSDITGQVLASANISSRSVAQSWTQHTYELVPAESAANANNSFVLSYHAAAGTVLNFNLISLFPPTYKKRPNGNRPDLMEILKDLNPSYLRAPGGNNLEGSSAPDYWNWSATLGSLTDRRGRMGTWGYPNSDGLGLVEYMNWCTDLDMEPILAVWGGLYLDGEVVSEADLGYYVQDTLNELEFLMGNTSTHWGSIRAQLGHPEPWPIRYVEVGNEDNLNDGEGSYAQYRFKMFFDAITKTYPHILVISSTTAFTYRRSGQDYHQYTRPSLFVSQFDYFDNWALGHPIMIGEYASVQNNTEDDPSAVVDWSRAKNEYTYWIGAISEAVFLLGAERNSDKIFGSSFAPLLQNLNSFQWTPDLISFTADPAQTVLSVAYSVIRLFSNNRISETLPAASPNAYGPAYWVAGQNSDSYILKLAIYNSTAGSEPFNVSFPGLGPSAQAELTVISAPGGPYARNTPAKRNVLTTAQTKLKDVKRT</sequence>
<feature type="signal peptide" evidence="8">
    <location>
        <begin position="1"/>
        <end position="18"/>
    </location>
</feature>
<comment type="caution">
    <text evidence="10">The sequence shown here is derived from an EMBL/GenBank/DDBJ whole genome shotgun (WGS) entry which is preliminary data.</text>
</comment>
<reference evidence="10" key="1">
    <citation type="journal article" date="2023" name="Mol. Plant Microbe Interact.">
        <title>Elucidating the Obligate Nature and Biological Capacity of an Invasive Fungal Corn Pathogen.</title>
        <authorList>
            <person name="MacCready J.S."/>
            <person name="Roggenkamp E.M."/>
            <person name="Gdanetz K."/>
            <person name="Chilvers M.I."/>
        </authorList>
    </citation>
    <scope>NUCLEOTIDE SEQUENCE</scope>
    <source>
        <strain evidence="10">PM02</strain>
    </source>
</reference>
<comment type="similarity">
    <text evidence="3">Belongs to the glycosyl hydrolase 51 family.</text>
</comment>
<comment type="catalytic activity">
    <reaction evidence="1">
        <text>Hydrolysis of terminal non-reducing alpha-L-arabinofuranoside residues in alpha-L-arabinosides.</text>
        <dbReference type="EC" id="3.2.1.55"/>
    </reaction>
</comment>
<evidence type="ECO:0000256" key="8">
    <source>
        <dbReference type="SAM" id="SignalP"/>
    </source>
</evidence>
<feature type="domain" description="Alpha-L-arabinofuranosidase C-terminal" evidence="9">
    <location>
        <begin position="456"/>
        <end position="620"/>
    </location>
</feature>
<keyword evidence="6" id="KW-0378">Hydrolase</keyword>
<evidence type="ECO:0000256" key="6">
    <source>
        <dbReference type="ARBA" id="ARBA00022801"/>
    </source>
</evidence>
<dbReference type="Pfam" id="PF22848">
    <property type="entry name" value="ASD1_dom"/>
    <property type="match status" value="1"/>
</dbReference>
<keyword evidence="11" id="KW-1185">Reference proteome</keyword>
<evidence type="ECO:0000313" key="11">
    <source>
        <dbReference type="Proteomes" id="UP001217918"/>
    </source>
</evidence>
<dbReference type="PANTHER" id="PTHR31776:SF0">
    <property type="entry name" value="ALPHA-L-ARABINOFURANOSIDASE 1"/>
    <property type="match status" value="1"/>
</dbReference>
<evidence type="ECO:0000256" key="3">
    <source>
        <dbReference type="ARBA" id="ARBA00007186"/>
    </source>
</evidence>
<name>A0AAD9MG59_9PEZI</name>
<evidence type="ECO:0000256" key="2">
    <source>
        <dbReference type="ARBA" id="ARBA00004834"/>
    </source>
</evidence>
<evidence type="ECO:0000256" key="5">
    <source>
        <dbReference type="ARBA" id="ARBA00022729"/>
    </source>
</evidence>
<dbReference type="SMART" id="SM00813">
    <property type="entry name" value="Alpha-L-AF_C"/>
    <property type="match status" value="1"/>
</dbReference>
<keyword evidence="7" id="KW-0325">Glycoprotein</keyword>
<evidence type="ECO:0000256" key="7">
    <source>
        <dbReference type="ARBA" id="ARBA00023180"/>
    </source>
</evidence>